<feature type="region of interest" description="Disordered" evidence="1">
    <location>
        <begin position="25"/>
        <end position="50"/>
    </location>
</feature>
<feature type="compositionally biased region" description="Basic and acidic residues" evidence="1">
    <location>
        <begin position="41"/>
        <end position="50"/>
    </location>
</feature>
<evidence type="ECO:0000313" key="2">
    <source>
        <dbReference type="EMBL" id="CAG8854349.1"/>
    </source>
</evidence>
<dbReference type="EMBL" id="CAJVQB010136651">
    <property type="protein sequence ID" value="CAG8854349.1"/>
    <property type="molecule type" value="Genomic_DNA"/>
</dbReference>
<sequence length="50" mass="5718">NETKGNPISESVCLKPKIYSVLLAGHDPNTPKTDEDFEKELEDKETRKSW</sequence>
<reference evidence="2 3" key="1">
    <citation type="submission" date="2021-06" db="EMBL/GenBank/DDBJ databases">
        <authorList>
            <person name="Kallberg Y."/>
            <person name="Tangrot J."/>
            <person name="Rosling A."/>
        </authorList>
    </citation>
    <scope>NUCLEOTIDE SEQUENCE [LARGE SCALE GENOMIC DNA]</scope>
    <source>
        <strain evidence="2 3">120-4 pot B 10/14</strain>
    </source>
</reference>
<gene>
    <name evidence="2" type="ORF">GMARGA_LOCUS43170</name>
</gene>
<evidence type="ECO:0000313" key="3">
    <source>
        <dbReference type="Proteomes" id="UP000789901"/>
    </source>
</evidence>
<feature type="non-terminal residue" evidence="2">
    <location>
        <position position="1"/>
    </location>
</feature>
<dbReference type="Proteomes" id="UP000789901">
    <property type="component" value="Unassembled WGS sequence"/>
</dbReference>
<feature type="non-terminal residue" evidence="2">
    <location>
        <position position="50"/>
    </location>
</feature>
<proteinExistence type="predicted"/>
<organism evidence="2 3">
    <name type="scientific">Gigaspora margarita</name>
    <dbReference type="NCBI Taxonomy" id="4874"/>
    <lineage>
        <taxon>Eukaryota</taxon>
        <taxon>Fungi</taxon>
        <taxon>Fungi incertae sedis</taxon>
        <taxon>Mucoromycota</taxon>
        <taxon>Glomeromycotina</taxon>
        <taxon>Glomeromycetes</taxon>
        <taxon>Diversisporales</taxon>
        <taxon>Gigasporaceae</taxon>
        <taxon>Gigaspora</taxon>
    </lineage>
</organism>
<accession>A0ABN7XJK9</accession>
<keyword evidence="3" id="KW-1185">Reference proteome</keyword>
<name>A0ABN7XJK9_GIGMA</name>
<protein>
    <submittedName>
        <fullName evidence="2">33136_t:CDS:1</fullName>
    </submittedName>
</protein>
<comment type="caution">
    <text evidence="2">The sequence shown here is derived from an EMBL/GenBank/DDBJ whole genome shotgun (WGS) entry which is preliminary data.</text>
</comment>
<evidence type="ECO:0000256" key="1">
    <source>
        <dbReference type="SAM" id="MobiDB-lite"/>
    </source>
</evidence>